<dbReference type="Pfam" id="PF02517">
    <property type="entry name" value="Rce1-like"/>
    <property type="match status" value="1"/>
</dbReference>
<dbReference type="KEGG" id="ido:I598_2736"/>
<feature type="transmembrane region" description="Helical" evidence="2">
    <location>
        <begin position="40"/>
        <end position="64"/>
    </location>
</feature>
<keyword evidence="5" id="KW-1185">Reference proteome</keyword>
<evidence type="ECO:0000256" key="2">
    <source>
        <dbReference type="SAM" id="Phobius"/>
    </source>
</evidence>
<feature type="transmembrane region" description="Helical" evidence="2">
    <location>
        <begin position="92"/>
        <end position="114"/>
    </location>
</feature>
<proteinExistence type="predicted"/>
<sequence length="288" mass="30992">MAESTEAPRAVPAPAPDWTPPPAAAPATTRRERRRTGAEIWIVLGLSLGQSAVYALVALGVRLYDAIAASTGLDSQTATLNASRSERPYLDLVYQVLAIGFALVPVVLALYLLSARGPGTLRRIGFDAARPGRDTAWGFALAAAIGVPGLAFYALGRALGITVTVEASALDPYWWTVPVLILSALKNGLLEEVIAVAYLQERTADLGWGRWKFILASSLLRGSYHLYQGFGPFLGNVVMGVVFSWFYTSRWGRHRVMPLVVAHTVLDVVAFVGYASVPDAWLRALGVL</sequence>
<keyword evidence="4" id="KW-0378">Hydrolase</keyword>
<dbReference type="EMBL" id="CP014209">
    <property type="protein sequence ID" value="ANC32263.1"/>
    <property type="molecule type" value="Genomic_DNA"/>
</dbReference>
<organism evidence="4 5">
    <name type="scientific">Isoptericola dokdonensis DS-3</name>
    <dbReference type="NCBI Taxonomy" id="1300344"/>
    <lineage>
        <taxon>Bacteria</taxon>
        <taxon>Bacillati</taxon>
        <taxon>Actinomycetota</taxon>
        <taxon>Actinomycetes</taxon>
        <taxon>Micrococcales</taxon>
        <taxon>Promicromonosporaceae</taxon>
        <taxon>Isoptericola</taxon>
    </lineage>
</organism>
<dbReference type="OrthoDB" id="4453618at2"/>
<keyword evidence="2" id="KW-1133">Transmembrane helix</keyword>
<accession>A0A161HZX5</accession>
<dbReference type="PATRIC" id="fig|1300344.3.peg.2753"/>
<feature type="transmembrane region" description="Helical" evidence="2">
    <location>
        <begin position="226"/>
        <end position="247"/>
    </location>
</feature>
<feature type="region of interest" description="Disordered" evidence="1">
    <location>
        <begin position="1"/>
        <end position="32"/>
    </location>
</feature>
<protein>
    <submittedName>
        <fullName evidence="4">CAAX amino terminal protease self-immunity</fullName>
    </submittedName>
</protein>
<name>A0A161HZX5_9MICO</name>
<feature type="transmembrane region" description="Helical" evidence="2">
    <location>
        <begin position="135"/>
        <end position="155"/>
    </location>
</feature>
<dbReference type="STRING" id="1300344.I598_2736"/>
<feature type="transmembrane region" description="Helical" evidence="2">
    <location>
        <begin position="259"/>
        <end position="277"/>
    </location>
</feature>
<evidence type="ECO:0000313" key="5">
    <source>
        <dbReference type="Proteomes" id="UP000076794"/>
    </source>
</evidence>
<keyword evidence="4" id="KW-0645">Protease</keyword>
<feature type="compositionally biased region" description="Pro residues" evidence="1">
    <location>
        <begin position="11"/>
        <end position="24"/>
    </location>
</feature>
<gene>
    <name evidence="4" type="ORF">I598_2736</name>
</gene>
<dbReference type="GO" id="GO:0080120">
    <property type="term" value="P:CAAX-box protein maturation"/>
    <property type="evidence" value="ECO:0007669"/>
    <property type="project" value="UniProtKB-ARBA"/>
</dbReference>
<dbReference type="InterPro" id="IPR003675">
    <property type="entry name" value="Rce1/LyrA-like_dom"/>
</dbReference>
<dbReference type="Proteomes" id="UP000076794">
    <property type="component" value="Chromosome"/>
</dbReference>
<evidence type="ECO:0000256" key="1">
    <source>
        <dbReference type="SAM" id="MobiDB-lite"/>
    </source>
</evidence>
<reference evidence="4 5" key="1">
    <citation type="submission" date="2016-01" db="EMBL/GenBank/DDBJ databases">
        <title>Complete genome sequence of a soil Actinobacterium, Isoptericola dokdonensis DS-3.</title>
        <authorList>
            <person name="Kwon S.-K."/>
            <person name="Kim J.F."/>
        </authorList>
    </citation>
    <scope>NUCLEOTIDE SEQUENCE [LARGE SCALE GENOMIC DNA]</scope>
    <source>
        <strain evidence="4 5">DS-3</strain>
    </source>
</reference>
<dbReference type="GO" id="GO:0004175">
    <property type="term" value="F:endopeptidase activity"/>
    <property type="evidence" value="ECO:0007669"/>
    <property type="project" value="UniProtKB-ARBA"/>
</dbReference>
<keyword evidence="2" id="KW-0812">Transmembrane</keyword>
<keyword evidence="2" id="KW-0472">Membrane</keyword>
<evidence type="ECO:0000313" key="4">
    <source>
        <dbReference type="EMBL" id="ANC32263.1"/>
    </source>
</evidence>
<evidence type="ECO:0000259" key="3">
    <source>
        <dbReference type="Pfam" id="PF02517"/>
    </source>
</evidence>
<dbReference type="AlphaFoldDB" id="A0A161HZX5"/>
<dbReference type="GO" id="GO:0006508">
    <property type="term" value="P:proteolysis"/>
    <property type="evidence" value="ECO:0007669"/>
    <property type="project" value="UniProtKB-KW"/>
</dbReference>
<dbReference type="RefSeq" id="WP_083973304.1">
    <property type="nucleotide sequence ID" value="NZ_CP014209.1"/>
</dbReference>
<feature type="domain" description="CAAX prenyl protease 2/Lysostaphin resistance protein A-like" evidence="3">
    <location>
        <begin position="174"/>
        <end position="268"/>
    </location>
</feature>